<evidence type="ECO:0000259" key="4">
    <source>
        <dbReference type="PROSITE" id="PS01124"/>
    </source>
</evidence>
<evidence type="ECO:0000256" key="2">
    <source>
        <dbReference type="ARBA" id="ARBA00023125"/>
    </source>
</evidence>
<dbReference type="SUPFAM" id="SSF46689">
    <property type="entry name" value="Homeodomain-like"/>
    <property type="match status" value="1"/>
</dbReference>
<keyword evidence="2 5" id="KW-0238">DNA-binding</keyword>
<feature type="domain" description="HTH araC/xylS-type" evidence="4">
    <location>
        <begin position="236"/>
        <end position="333"/>
    </location>
</feature>
<dbReference type="SMART" id="SM00342">
    <property type="entry name" value="HTH_ARAC"/>
    <property type="match status" value="1"/>
</dbReference>
<sequence length="347" mass="37742">MNWRERRDSTNVHYLLVTSDQLGIAHETCLQASGISPAGLQAGDSIELWQELAVVRNLVTACPKPGLGLLLGEHYHLTSLGLLGYTMLASRSLADALEVSSRFRALSLSICPVSLQPDPEGVYLTLDQSVLPADARATVIERGLGAWLRVFSELLQRPFVPLKVELNLSQPASLARYREYFGCSVDLQAGRNAMLIAEADLHAPLPLANSMTQAACASLCQQLCASAEEVHTPLARQVMQALLSHTGGSLGAVEVAGLLGLSERSLHRRLALEGHAFRLLDARVRCNLAEQLLRDTDLRLDAIAQQLGYTEAASFSRAFKRWSGTSPAHWRRQQRFSLATGGASLLT</sequence>
<dbReference type="GO" id="GO:0005829">
    <property type="term" value="C:cytosol"/>
    <property type="evidence" value="ECO:0007669"/>
    <property type="project" value="TreeGrafter"/>
</dbReference>
<evidence type="ECO:0000256" key="3">
    <source>
        <dbReference type="ARBA" id="ARBA00023163"/>
    </source>
</evidence>
<name>A0A1H1SDI1_9GAMM</name>
<dbReference type="PROSITE" id="PS01124">
    <property type="entry name" value="HTH_ARAC_FAMILY_2"/>
    <property type="match status" value="1"/>
</dbReference>
<protein>
    <submittedName>
        <fullName evidence="5">AraC-type DNA-binding protein</fullName>
    </submittedName>
</protein>
<dbReference type="AlphaFoldDB" id="A0A1H1SDI1"/>
<dbReference type="OrthoDB" id="6506763at2"/>
<organism evidence="5 6">
    <name type="scientific">Halopseudomonas sabulinigri</name>
    <dbReference type="NCBI Taxonomy" id="472181"/>
    <lineage>
        <taxon>Bacteria</taxon>
        <taxon>Pseudomonadati</taxon>
        <taxon>Pseudomonadota</taxon>
        <taxon>Gammaproteobacteria</taxon>
        <taxon>Pseudomonadales</taxon>
        <taxon>Pseudomonadaceae</taxon>
        <taxon>Halopseudomonas</taxon>
    </lineage>
</organism>
<dbReference type="InterPro" id="IPR018060">
    <property type="entry name" value="HTH_AraC"/>
</dbReference>
<proteinExistence type="predicted"/>
<dbReference type="InterPro" id="IPR032687">
    <property type="entry name" value="AraC-type_N"/>
</dbReference>
<reference evidence="6" key="1">
    <citation type="submission" date="2016-10" db="EMBL/GenBank/DDBJ databases">
        <authorList>
            <person name="Varghese N."/>
            <person name="Submissions S."/>
        </authorList>
    </citation>
    <scope>NUCLEOTIDE SEQUENCE [LARGE SCALE GENOMIC DNA]</scope>
    <source>
        <strain evidence="6">JCM 14963</strain>
    </source>
</reference>
<dbReference type="Gene3D" id="1.10.10.60">
    <property type="entry name" value="Homeodomain-like"/>
    <property type="match status" value="1"/>
</dbReference>
<keyword evidence="1" id="KW-0805">Transcription regulation</keyword>
<dbReference type="Pfam" id="PF12833">
    <property type="entry name" value="HTH_18"/>
    <property type="match status" value="1"/>
</dbReference>
<evidence type="ECO:0000313" key="6">
    <source>
        <dbReference type="Proteomes" id="UP000243413"/>
    </source>
</evidence>
<evidence type="ECO:0000313" key="5">
    <source>
        <dbReference type="EMBL" id="SDS46037.1"/>
    </source>
</evidence>
<gene>
    <name evidence="5" type="ORF">SAMN05216271_1972</name>
</gene>
<dbReference type="STRING" id="472181.SAMN05216271_1972"/>
<dbReference type="GO" id="GO:0003700">
    <property type="term" value="F:DNA-binding transcription factor activity"/>
    <property type="evidence" value="ECO:0007669"/>
    <property type="project" value="InterPro"/>
</dbReference>
<dbReference type="Proteomes" id="UP000243413">
    <property type="component" value="Chromosome I"/>
</dbReference>
<dbReference type="EMBL" id="LT629763">
    <property type="protein sequence ID" value="SDS46037.1"/>
    <property type="molecule type" value="Genomic_DNA"/>
</dbReference>
<dbReference type="PANTHER" id="PTHR47894:SF1">
    <property type="entry name" value="HTH-TYPE TRANSCRIPTIONAL REGULATOR VQSM"/>
    <property type="match status" value="1"/>
</dbReference>
<dbReference type="GO" id="GO:0000976">
    <property type="term" value="F:transcription cis-regulatory region binding"/>
    <property type="evidence" value="ECO:0007669"/>
    <property type="project" value="TreeGrafter"/>
</dbReference>
<dbReference type="PANTHER" id="PTHR47894">
    <property type="entry name" value="HTH-TYPE TRANSCRIPTIONAL REGULATOR GADX"/>
    <property type="match status" value="1"/>
</dbReference>
<evidence type="ECO:0000256" key="1">
    <source>
        <dbReference type="ARBA" id="ARBA00023015"/>
    </source>
</evidence>
<dbReference type="InterPro" id="IPR009057">
    <property type="entry name" value="Homeodomain-like_sf"/>
</dbReference>
<accession>A0A1H1SDI1</accession>
<dbReference type="Pfam" id="PF12625">
    <property type="entry name" value="Arabinose_bd"/>
    <property type="match status" value="1"/>
</dbReference>
<dbReference type="RefSeq" id="WP_092286155.1">
    <property type="nucleotide sequence ID" value="NZ_LT629763.1"/>
</dbReference>
<keyword evidence="3" id="KW-0804">Transcription</keyword>